<dbReference type="EMBL" id="JAACLJ010000004">
    <property type="protein sequence ID" value="KAF4587261.1"/>
    <property type="molecule type" value="Genomic_DNA"/>
</dbReference>
<dbReference type="InterPro" id="IPR003347">
    <property type="entry name" value="JmjC_dom"/>
</dbReference>
<proteinExistence type="predicted"/>
<accession>A0A8H4Q5W3</accession>
<dbReference type="GO" id="GO:0032259">
    <property type="term" value="P:methylation"/>
    <property type="evidence" value="ECO:0007669"/>
    <property type="project" value="UniProtKB-KW"/>
</dbReference>
<dbReference type="SMART" id="SM00558">
    <property type="entry name" value="JmjC"/>
    <property type="match status" value="1"/>
</dbReference>
<dbReference type="Proteomes" id="UP000562929">
    <property type="component" value="Unassembled WGS sequence"/>
</dbReference>
<comment type="caution">
    <text evidence="3">The sequence shown here is derived from an EMBL/GenBank/DDBJ whole genome shotgun (WGS) entry which is preliminary data.</text>
</comment>
<feature type="domain" description="JmjC" evidence="2">
    <location>
        <begin position="387"/>
        <end position="556"/>
    </location>
</feature>
<reference evidence="3 4" key="1">
    <citation type="journal article" date="2020" name="G3 (Bethesda)">
        <title>Genetic Underpinnings of Host Manipulation by Ophiocordyceps as Revealed by Comparative Transcriptomics.</title>
        <authorList>
            <person name="Will I."/>
            <person name="Das B."/>
            <person name="Trinh T."/>
            <person name="Brachmann A."/>
            <person name="Ohm R.A."/>
            <person name="de Bekker C."/>
        </authorList>
    </citation>
    <scope>NUCLEOTIDE SEQUENCE [LARGE SCALE GENOMIC DNA]</scope>
    <source>
        <strain evidence="3 4">EC05</strain>
    </source>
</reference>
<keyword evidence="3" id="KW-0808">Transferase</keyword>
<keyword evidence="3" id="KW-0489">Methyltransferase</keyword>
<dbReference type="PROSITE" id="PS51184">
    <property type="entry name" value="JMJC"/>
    <property type="match status" value="1"/>
</dbReference>
<dbReference type="SUPFAM" id="SSF51197">
    <property type="entry name" value="Clavaminate synthase-like"/>
    <property type="match status" value="1"/>
</dbReference>
<dbReference type="AlphaFoldDB" id="A0A8H4Q5W3"/>
<sequence>MRANILLAFLPLSTANSHASSGHSSKVTKLTCGSMKDTTLPQFLNYTVLDVTKYNSDKPCVTWDCVRVLVETFPDGFINAMDSIAGKKRHRVVNDIVADLRFVNPDRYLEFIAWVLESGARQRTVCWLEDDVNYFPYYKDTIGALTAYLINPDLSDHRMYRRFVAMRPGPLQASLTACFEEGESTYQQIKLYLGELRAPSSVRWLPRFKTYDDIRWQTSQWSGLLGRLLYESTQEVYACPAVCGCDATLESSRPMLPRDHEHFWRTLHWLTGTEKPFCLTMGTKSPKSVLFNNWIAAGGGWSLHRFEQYINKSNEPIIFTDLINTWPALTNHPWNQPDYLLSQTLGGRRLVPIELGRSYVDQGWGQELMRFSRFLAEHVVQQTKTTGYLAQHDLFRQIPSLRRDVTIPDYCWASVPPHPLDPSQDQAVLHVPRLNAWFGPAGTITPLHTDGYHNLLCQVVGAKYVRLYPPDATPFMRPRGSELGVDMSNTSCIDLGVLEGWDRPPDHHQEHDSSLLQGVDYRECILQPGDTLLIPIGWWHYVRSLSISFSLSFWWN</sequence>
<gene>
    <name evidence="3" type="ORF">GQ602_003954</name>
</gene>
<dbReference type="PANTHER" id="PTHR12461">
    <property type="entry name" value="HYPOXIA-INDUCIBLE FACTOR 1 ALPHA INHIBITOR-RELATED"/>
    <property type="match status" value="1"/>
</dbReference>
<name>A0A8H4Q5W3_9HYPO</name>
<keyword evidence="4" id="KW-1185">Reference proteome</keyword>
<dbReference type="Gene3D" id="2.60.120.650">
    <property type="entry name" value="Cupin"/>
    <property type="match status" value="1"/>
</dbReference>
<dbReference type="Pfam" id="PF13621">
    <property type="entry name" value="Cupin_8"/>
    <property type="match status" value="1"/>
</dbReference>
<dbReference type="OrthoDB" id="47172at2759"/>
<keyword evidence="1" id="KW-0732">Signal</keyword>
<evidence type="ECO:0000313" key="4">
    <source>
        <dbReference type="Proteomes" id="UP000562929"/>
    </source>
</evidence>
<dbReference type="PANTHER" id="PTHR12461:SF101">
    <property type="entry name" value="TRNA WYBUTOSINE-SYNTHESIZING PROTEIN 4"/>
    <property type="match status" value="1"/>
</dbReference>
<organism evidence="3 4">
    <name type="scientific">Ophiocordyceps camponoti-floridani</name>
    <dbReference type="NCBI Taxonomy" id="2030778"/>
    <lineage>
        <taxon>Eukaryota</taxon>
        <taxon>Fungi</taxon>
        <taxon>Dikarya</taxon>
        <taxon>Ascomycota</taxon>
        <taxon>Pezizomycotina</taxon>
        <taxon>Sordariomycetes</taxon>
        <taxon>Hypocreomycetidae</taxon>
        <taxon>Hypocreales</taxon>
        <taxon>Ophiocordycipitaceae</taxon>
        <taxon>Ophiocordyceps</taxon>
    </lineage>
</organism>
<dbReference type="InterPro" id="IPR041667">
    <property type="entry name" value="Cupin_8"/>
</dbReference>
<evidence type="ECO:0000259" key="2">
    <source>
        <dbReference type="PROSITE" id="PS51184"/>
    </source>
</evidence>
<evidence type="ECO:0000256" key="1">
    <source>
        <dbReference type="SAM" id="SignalP"/>
    </source>
</evidence>
<protein>
    <submittedName>
        <fullName evidence="3">Lysine-specific demethylase 8</fullName>
    </submittedName>
</protein>
<feature type="chain" id="PRO_5034520220" evidence="1">
    <location>
        <begin position="20"/>
        <end position="556"/>
    </location>
</feature>
<dbReference type="GO" id="GO:0008168">
    <property type="term" value="F:methyltransferase activity"/>
    <property type="evidence" value="ECO:0007669"/>
    <property type="project" value="UniProtKB-KW"/>
</dbReference>
<evidence type="ECO:0000313" key="3">
    <source>
        <dbReference type="EMBL" id="KAF4587261.1"/>
    </source>
</evidence>
<feature type="signal peptide" evidence="1">
    <location>
        <begin position="1"/>
        <end position="19"/>
    </location>
</feature>